<reference evidence="2 3" key="1">
    <citation type="submission" date="2021-12" db="EMBL/GenBank/DDBJ databases">
        <title>Discovery of the Pendulisporaceae a myxobacterial family with distinct sporulation behavior and unique specialized metabolism.</title>
        <authorList>
            <person name="Garcia R."/>
            <person name="Popoff A."/>
            <person name="Bader C.D."/>
            <person name="Loehr J."/>
            <person name="Walesch S."/>
            <person name="Walt C."/>
            <person name="Boldt J."/>
            <person name="Bunk B."/>
            <person name="Haeckl F.J.F.P.J."/>
            <person name="Gunesch A.P."/>
            <person name="Birkelbach J."/>
            <person name="Nuebel U."/>
            <person name="Pietschmann T."/>
            <person name="Bach T."/>
            <person name="Mueller R."/>
        </authorList>
    </citation>
    <scope>NUCLEOTIDE SEQUENCE [LARGE SCALE GENOMIC DNA]</scope>
    <source>
        <strain evidence="2 3">MSr11954</strain>
    </source>
</reference>
<gene>
    <name evidence="2" type="ORF">LZC94_01405</name>
</gene>
<keyword evidence="3" id="KW-1185">Reference proteome</keyword>
<accession>A0ABZ2LYB5</accession>
<sequence length="66" mass="7052">MPTGPRAAQPAEASRPVVVESKPIVIVVVIPHGDDHRVPRHAFACDPEEDRAPPIKEKRGLPGSGL</sequence>
<protein>
    <submittedName>
        <fullName evidence="2">Uncharacterized protein</fullName>
    </submittedName>
</protein>
<evidence type="ECO:0000256" key="1">
    <source>
        <dbReference type="SAM" id="MobiDB-lite"/>
    </source>
</evidence>
<dbReference type="EMBL" id="CP089984">
    <property type="protein sequence ID" value="WXB15936.1"/>
    <property type="molecule type" value="Genomic_DNA"/>
</dbReference>
<feature type="region of interest" description="Disordered" evidence="1">
    <location>
        <begin position="43"/>
        <end position="66"/>
    </location>
</feature>
<evidence type="ECO:0000313" key="3">
    <source>
        <dbReference type="Proteomes" id="UP001370348"/>
    </source>
</evidence>
<organism evidence="2 3">
    <name type="scientific">Pendulispora albinea</name>
    <dbReference type="NCBI Taxonomy" id="2741071"/>
    <lineage>
        <taxon>Bacteria</taxon>
        <taxon>Pseudomonadati</taxon>
        <taxon>Myxococcota</taxon>
        <taxon>Myxococcia</taxon>
        <taxon>Myxococcales</taxon>
        <taxon>Sorangiineae</taxon>
        <taxon>Pendulisporaceae</taxon>
        <taxon>Pendulispora</taxon>
    </lineage>
</organism>
<feature type="compositionally biased region" description="Basic and acidic residues" evidence="1">
    <location>
        <begin position="50"/>
        <end position="60"/>
    </location>
</feature>
<name>A0ABZ2LYB5_9BACT</name>
<dbReference type="Proteomes" id="UP001370348">
    <property type="component" value="Chromosome"/>
</dbReference>
<proteinExistence type="predicted"/>
<dbReference type="RefSeq" id="WP_394825567.1">
    <property type="nucleotide sequence ID" value="NZ_CP089984.1"/>
</dbReference>
<evidence type="ECO:0000313" key="2">
    <source>
        <dbReference type="EMBL" id="WXB15936.1"/>
    </source>
</evidence>